<dbReference type="FunFam" id="1.10.10.10:FF:000029">
    <property type="entry name" value="Proliferation-associated 2G4, a"/>
    <property type="match status" value="2"/>
</dbReference>
<sequence>MDQQTEQDKLESIATPGVLDKYQNAGKIVNVVLEKVIAKLQVNGDIAQICAFGDSEISGELQKVYNKKNIEKGLAFPTTISVNQICGHYSPLKSETSNLVKGDVAKIELGVHIDGYIAIAAHTVVVGEDQVEGQKADVILAAYQSVQALYRSIKPGTTNTALTKLIQQIADDHKCTPLEGVLSHEVKRHFIDGNKVIINRETQEQRVDEEEIQVNDVFVLDVYITTGDGKTKESDLRTTVYKRALDRQYQLKTKHGRAFMQEVYEKYPSLCFSLRAFEDEITAKLAVQECAKHELLNPYPILISPNSIVAQFTITVAVLANSTIQISGLKLDETKFKSAHDLNDPTLKELLKTFRAKIKSLIKIYHSIVLEKVIAKLQVNGDIAQICAFGDSEISGELQKVYNKKNIEKGLAFPTTISVNQICGHYSPLKSETSNLVKGDVAKIELGVHIDGYIAIAAHTVVVGEDQVEGQKADVILAAYQSVQALYRSIKPGTTNTALTKLIQQIADDHKCTPLEGVLSHEVKRHFIDGNKVIINRETQEQRVDEEEIQVNDVFVLDVYITTGDGKTKESDLRTTVYKRALDRQYQLKTKHGRAFMQEVYEKYPSLCFSLRAFEDEITAKLAVQECAKHELLNPYPILISPNSIVAQFTITVAVLANSTIQISGLKLDETKFKSAHDLNDPTLKELLKLPMDKDSQKKRHLEQKQKA</sequence>
<dbReference type="EMBL" id="CAJJDN010000011">
    <property type="protein sequence ID" value="CAD8057447.1"/>
    <property type="molecule type" value="Genomic_DNA"/>
</dbReference>
<organism evidence="3 4">
    <name type="scientific">Paramecium sonneborni</name>
    <dbReference type="NCBI Taxonomy" id="65129"/>
    <lineage>
        <taxon>Eukaryota</taxon>
        <taxon>Sar</taxon>
        <taxon>Alveolata</taxon>
        <taxon>Ciliophora</taxon>
        <taxon>Intramacronucleata</taxon>
        <taxon>Oligohymenophorea</taxon>
        <taxon>Peniculida</taxon>
        <taxon>Parameciidae</taxon>
        <taxon>Paramecium</taxon>
    </lineage>
</organism>
<name>A0A8S1KRA5_9CILI</name>
<dbReference type="AlphaFoldDB" id="A0A8S1KRA5"/>
<dbReference type="Pfam" id="PF00557">
    <property type="entry name" value="Peptidase_M24"/>
    <property type="match status" value="2"/>
</dbReference>
<evidence type="ECO:0000313" key="4">
    <source>
        <dbReference type="Proteomes" id="UP000692954"/>
    </source>
</evidence>
<protein>
    <recommendedName>
        <fullName evidence="2">Peptidase M24 domain-containing protein</fullName>
    </recommendedName>
</protein>
<evidence type="ECO:0000313" key="3">
    <source>
        <dbReference type="EMBL" id="CAD8057447.1"/>
    </source>
</evidence>
<dbReference type="PANTHER" id="PTHR10804">
    <property type="entry name" value="PROTEASE FAMILY M24 METHIONYL AMINOPEPTIDASE, AMINOPEPTIDASE P"/>
    <property type="match status" value="1"/>
</dbReference>
<accession>A0A8S1KRA5</accession>
<feature type="domain" description="Peptidase M24" evidence="2">
    <location>
        <begin position="391"/>
        <end position="562"/>
    </location>
</feature>
<comment type="similarity">
    <text evidence="1">Belongs to the peptidase M24 family.</text>
</comment>
<gene>
    <name evidence="3" type="ORF">PSON_ATCC_30995.1.T0110222</name>
</gene>
<feature type="domain" description="Peptidase M24" evidence="2">
    <location>
        <begin position="21"/>
        <end position="225"/>
    </location>
</feature>
<reference evidence="3" key="1">
    <citation type="submission" date="2021-01" db="EMBL/GenBank/DDBJ databases">
        <authorList>
            <consortium name="Genoscope - CEA"/>
            <person name="William W."/>
        </authorList>
    </citation>
    <scope>NUCLEOTIDE SEQUENCE</scope>
</reference>
<proteinExistence type="inferred from homology"/>
<dbReference type="Proteomes" id="UP000692954">
    <property type="component" value="Unassembled WGS sequence"/>
</dbReference>
<dbReference type="InterPro" id="IPR047113">
    <property type="entry name" value="PA2G4/ARX1"/>
</dbReference>
<keyword evidence="4" id="KW-1185">Reference proteome</keyword>
<evidence type="ECO:0000259" key="2">
    <source>
        <dbReference type="Pfam" id="PF00557"/>
    </source>
</evidence>
<dbReference type="InterPro" id="IPR000994">
    <property type="entry name" value="Pept_M24"/>
</dbReference>
<dbReference type="CDD" id="cd01089">
    <property type="entry name" value="PA2G4-like"/>
    <property type="match status" value="2"/>
</dbReference>
<dbReference type="OrthoDB" id="5876363at2759"/>
<comment type="caution">
    <text evidence="3">The sequence shown here is derived from an EMBL/GenBank/DDBJ whole genome shotgun (WGS) entry which is preliminary data.</text>
</comment>
<dbReference type="PANTHER" id="PTHR10804:SF11">
    <property type="entry name" value="PROLIFERATION-ASSOCIATED PROTEIN 2G4"/>
    <property type="match status" value="1"/>
</dbReference>
<evidence type="ECO:0000256" key="1">
    <source>
        <dbReference type="ARBA" id="ARBA00007319"/>
    </source>
</evidence>